<dbReference type="Proteomes" id="UP000237481">
    <property type="component" value="Unassembled WGS sequence"/>
</dbReference>
<dbReference type="OrthoDB" id="3364175at2759"/>
<dbReference type="PANTHER" id="PTHR46910">
    <property type="entry name" value="TRANSCRIPTION FACTOR PDR1"/>
    <property type="match status" value="1"/>
</dbReference>
<sequence length="768" mass="84998">MEHASRPLTKRPRASLACNACRQTKSKVSPEQRDLPDDASSAHLTHRDGSATAADQPASDAQNAAPSASTHRLAETSAWTAKRSGSEAYLALRSRVKELEARLAAAGLASQNADPNVTPVDRDKSPAQMSHGAMSHVGSRPAAQTPESGADAIATGLFDQPPAVDIGYFGASSNHAFFWSLAASIENVSHRSVHRYQEPLQQSQRGAAEEPPQPLAMPATPASNHAHRQLDDDSFPGRKVAVEWTARFFDTVGAVLPYLSEPHVLREIDYIDAQGQEWQAARRSSQALLSIIFAQALHTMDDRSPEPFYRRALSLLNEQTLRLPTVESRTQPPNQCSATDERRGSLFAVEALLLLASFQQNTQRAMESWTPHYLAVRLSYQLGIQAPASYEYLGIQDKEIRSRLWFAVVNQDRLLTAGLARPCLIPLQHVRMDLAEFLGPSRPNRAVDTSCSKESLVYFRHVISLHEIMGTTVDSIYSSNISSSSRLALGDLVAKTIDLSWRLDKWRESVAPPGIITSNADFSTWSPVAFETERYTILLSIFHYRTMMLFHGSLLMRVLERVTSSGQDASSGVLQDAALSLLKNYLLALREWLRFIQSIIRHRRSFLNCNAVWWTCNYMMLSTCIHSFGFWLLSANIRPSLGILGMNSADIEVLLRGGLDTIEVLGGTSIMSRKAHRCLSRYLHFLKSIAPTTDDLNSPDQASMPAVFPDAPWIQPPADESFSQEFAPDMIESCLDDFFGSVNQEDFLDTDFLGMGQGISDFDAAGFI</sequence>
<feature type="region of interest" description="Disordered" evidence="5">
    <location>
        <begin position="110"/>
        <end position="147"/>
    </location>
</feature>
<feature type="region of interest" description="Disordered" evidence="5">
    <location>
        <begin position="196"/>
        <end position="233"/>
    </location>
</feature>
<evidence type="ECO:0000256" key="1">
    <source>
        <dbReference type="ARBA" id="ARBA00004123"/>
    </source>
</evidence>
<feature type="compositionally biased region" description="Polar residues" evidence="5">
    <location>
        <begin position="59"/>
        <end position="70"/>
    </location>
</feature>
<evidence type="ECO:0000259" key="6">
    <source>
        <dbReference type="Pfam" id="PF04082"/>
    </source>
</evidence>
<evidence type="ECO:0000256" key="3">
    <source>
        <dbReference type="ARBA" id="ARBA00023125"/>
    </source>
</evidence>
<proteinExistence type="predicted"/>
<keyword evidence="8" id="KW-1185">Reference proteome</keyword>
<feature type="region of interest" description="Disordered" evidence="5">
    <location>
        <begin position="1"/>
        <end position="80"/>
    </location>
</feature>
<dbReference type="GO" id="GO:0005634">
    <property type="term" value="C:nucleus"/>
    <property type="evidence" value="ECO:0007669"/>
    <property type="project" value="UniProtKB-SubCell"/>
</dbReference>
<evidence type="ECO:0000313" key="8">
    <source>
        <dbReference type="Proteomes" id="UP000237481"/>
    </source>
</evidence>
<dbReference type="GO" id="GO:0003677">
    <property type="term" value="F:DNA binding"/>
    <property type="evidence" value="ECO:0007669"/>
    <property type="project" value="UniProtKB-KW"/>
</dbReference>
<name>A0A2S4KY21_9HYPO</name>
<keyword evidence="3" id="KW-0238">DNA-binding</keyword>
<evidence type="ECO:0000256" key="4">
    <source>
        <dbReference type="ARBA" id="ARBA00023242"/>
    </source>
</evidence>
<dbReference type="InterPro" id="IPR007219">
    <property type="entry name" value="XnlR_reg_dom"/>
</dbReference>
<dbReference type="AlphaFoldDB" id="A0A2S4KY21"/>
<evidence type="ECO:0000256" key="2">
    <source>
        <dbReference type="ARBA" id="ARBA00022723"/>
    </source>
</evidence>
<dbReference type="CDD" id="cd12148">
    <property type="entry name" value="fungal_TF_MHR"/>
    <property type="match status" value="1"/>
</dbReference>
<dbReference type="PANTHER" id="PTHR46910:SF3">
    <property type="entry name" value="HALOTOLERANCE PROTEIN 9-RELATED"/>
    <property type="match status" value="1"/>
</dbReference>
<dbReference type="GO" id="GO:0003700">
    <property type="term" value="F:DNA-binding transcription factor activity"/>
    <property type="evidence" value="ECO:0007669"/>
    <property type="project" value="InterPro"/>
</dbReference>
<dbReference type="GO" id="GO:0006351">
    <property type="term" value="P:DNA-templated transcription"/>
    <property type="evidence" value="ECO:0007669"/>
    <property type="project" value="InterPro"/>
</dbReference>
<gene>
    <name evidence="7" type="ORF">TPAR_04733</name>
</gene>
<accession>A0A2S4KY21</accession>
<keyword evidence="4" id="KW-0539">Nucleus</keyword>
<dbReference type="EMBL" id="PKSG01000470">
    <property type="protein sequence ID" value="POR35057.1"/>
    <property type="molecule type" value="Genomic_DNA"/>
</dbReference>
<feature type="domain" description="Xylanolytic transcriptional activator regulatory" evidence="6">
    <location>
        <begin position="247"/>
        <end position="507"/>
    </location>
</feature>
<reference evidence="7 8" key="1">
    <citation type="submission" date="2018-01" db="EMBL/GenBank/DDBJ databases">
        <title>Harnessing the power of phylogenomics to disentangle the directionality and signatures of interkingdom host jumping in the parasitic fungal genus Tolypocladium.</title>
        <authorList>
            <person name="Quandt C.A."/>
            <person name="Patterson W."/>
            <person name="Spatafora J.W."/>
        </authorList>
    </citation>
    <scope>NUCLEOTIDE SEQUENCE [LARGE SCALE GENOMIC DNA]</scope>
    <source>
        <strain evidence="7 8">NRBC 100945</strain>
    </source>
</reference>
<evidence type="ECO:0000313" key="7">
    <source>
        <dbReference type="EMBL" id="POR35057.1"/>
    </source>
</evidence>
<dbReference type="GO" id="GO:0008270">
    <property type="term" value="F:zinc ion binding"/>
    <property type="evidence" value="ECO:0007669"/>
    <property type="project" value="InterPro"/>
</dbReference>
<dbReference type="InterPro" id="IPR050987">
    <property type="entry name" value="AtrR-like"/>
</dbReference>
<organism evidence="7 8">
    <name type="scientific">Tolypocladium paradoxum</name>
    <dbReference type="NCBI Taxonomy" id="94208"/>
    <lineage>
        <taxon>Eukaryota</taxon>
        <taxon>Fungi</taxon>
        <taxon>Dikarya</taxon>
        <taxon>Ascomycota</taxon>
        <taxon>Pezizomycotina</taxon>
        <taxon>Sordariomycetes</taxon>
        <taxon>Hypocreomycetidae</taxon>
        <taxon>Hypocreales</taxon>
        <taxon>Ophiocordycipitaceae</taxon>
        <taxon>Tolypocladium</taxon>
    </lineage>
</organism>
<comment type="subcellular location">
    <subcellularLocation>
        <location evidence="1">Nucleus</location>
    </subcellularLocation>
</comment>
<protein>
    <submittedName>
        <fullName evidence="7">Oleate activated transcription factor 3</fullName>
    </submittedName>
</protein>
<comment type="caution">
    <text evidence="7">The sequence shown here is derived from an EMBL/GenBank/DDBJ whole genome shotgun (WGS) entry which is preliminary data.</text>
</comment>
<keyword evidence="2" id="KW-0479">Metal-binding</keyword>
<evidence type="ECO:0000256" key="5">
    <source>
        <dbReference type="SAM" id="MobiDB-lite"/>
    </source>
</evidence>
<dbReference type="Pfam" id="PF04082">
    <property type="entry name" value="Fungal_trans"/>
    <property type="match status" value="1"/>
</dbReference>